<dbReference type="RefSeq" id="WP_347609876.1">
    <property type="nucleotide sequence ID" value="NZ_JBDPZC010000005.1"/>
</dbReference>
<proteinExistence type="predicted"/>
<feature type="transmembrane region" description="Helical" evidence="6">
    <location>
        <begin position="20"/>
        <end position="40"/>
    </location>
</feature>
<name>A0ABV0GEP0_9BURK</name>
<organism evidence="9 10">
    <name type="scientific">Roseateles flavus</name>
    <dbReference type="NCBI Taxonomy" id="3149041"/>
    <lineage>
        <taxon>Bacteria</taxon>
        <taxon>Pseudomonadati</taxon>
        <taxon>Pseudomonadota</taxon>
        <taxon>Betaproteobacteria</taxon>
        <taxon>Burkholderiales</taxon>
        <taxon>Sphaerotilaceae</taxon>
        <taxon>Roseateles</taxon>
    </lineage>
</organism>
<comment type="caution">
    <text evidence="9">The sequence shown here is derived from an EMBL/GenBank/DDBJ whole genome shotgun (WGS) entry which is preliminary data.</text>
</comment>
<dbReference type="PANTHER" id="PTHR43738:SF2">
    <property type="entry name" value="ABC TRANSPORTER PERMEASE"/>
    <property type="match status" value="1"/>
</dbReference>
<dbReference type="EMBL" id="JBDPZC010000005">
    <property type="protein sequence ID" value="MEO3713429.1"/>
    <property type="molecule type" value="Genomic_DNA"/>
</dbReference>
<reference evidence="9 10" key="1">
    <citation type="submission" date="2024-05" db="EMBL/GenBank/DDBJ databases">
        <title>Roseateles sp. 2.12 16S ribosomal RNA gene Genome sequencing and assembly.</title>
        <authorList>
            <person name="Woo H."/>
        </authorList>
    </citation>
    <scope>NUCLEOTIDE SEQUENCE [LARGE SCALE GENOMIC DNA]</scope>
    <source>
        <strain evidence="9 10">2.12</strain>
    </source>
</reference>
<evidence type="ECO:0000313" key="10">
    <source>
        <dbReference type="Proteomes" id="UP001462640"/>
    </source>
</evidence>
<gene>
    <name evidence="9" type="ORF">ABDJ40_11705</name>
</gene>
<dbReference type="Proteomes" id="UP001462640">
    <property type="component" value="Unassembled WGS sequence"/>
</dbReference>
<evidence type="ECO:0000256" key="3">
    <source>
        <dbReference type="ARBA" id="ARBA00022692"/>
    </source>
</evidence>
<evidence type="ECO:0000256" key="1">
    <source>
        <dbReference type="ARBA" id="ARBA00004651"/>
    </source>
</evidence>
<evidence type="ECO:0000256" key="6">
    <source>
        <dbReference type="SAM" id="Phobius"/>
    </source>
</evidence>
<dbReference type="InterPro" id="IPR025857">
    <property type="entry name" value="MacB_PCD"/>
</dbReference>
<evidence type="ECO:0000259" key="8">
    <source>
        <dbReference type="Pfam" id="PF12704"/>
    </source>
</evidence>
<dbReference type="Pfam" id="PF02687">
    <property type="entry name" value="FtsX"/>
    <property type="match status" value="1"/>
</dbReference>
<evidence type="ECO:0000313" key="9">
    <source>
        <dbReference type="EMBL" id="MEO3713429.1"/>
    </source>
</evidence>
<feature type="transmembrane region" description="Helical" evidence="6">
    <location>
        <begin position="381"/>
        <end position="402"/>
    </location>
</feature>
<keyword evidence="5 6" id="KW-0472">Membrane</keyword>
<protein>
    <submittedName>
        <fullName evidence="9">ABC transporter permease</fullName>
    </submittedName>
</protein>
<comment type="subcellular location">
    <subcellularLocation>
        <location evidence="1">Cell membrane</location>
        <topology evidence="1">Multi-pass membrane protein</topology>
    </subcellularLocation>
</comment>
<evidence type="ECO:0000256" key="2">
    <source>
        <dbReference type="ARBA" id="ARBA00022475"/>
    </source>
</evidence>
<dbReference type="Pfam" id="PF12704">
    <property type="entry name" value="MacB_PCD"/>
    <property type="match status" value="1"/>
</dbReference>
<dbReference type="InterPro" id="IPR003838">
    <property type="entry name" value="ABC3_permease_C"/>
</dbReference>
<accession>A0ABV0GEP0</accession>
<keyword evidence="3 6" id="KW-0812">Transmembrane</keyword>
<feature type="transmembrane region" description="Helical" evidence="6">
    <location>
        <begin position="285"/>
        <end position="307"/>
    </location>
</feature>
<evidence type="ECO:0000256" key="4">
    <source>
        <dbReference type="ARBA" id="ARBA00022989"/>
    </source>
</evidence>
<keyword evidence="2" id="KW-1003">Cell membrane</keyword>
<feature type="transmembrane region" description="Helical" evidence="6">
    <location>
        <begin position="338"/>
        <end position="360"/>
    </location>
</feature>
<keyword evidence="4 6" id="KW-1133">Transmembrane helix</keyword>
<feature type="domain" description="ABC3 transporter permease C-terminal" evidence="7">
    <location>
        <begin position="290"/>
        <end position="401"/>
    </location>
</feature>
<dbReference type="PANTHER" id="PTHR43738">
    <property type="entry name" value="ABC TRANSPORTER, MEMBRANE PROTEIN"/>
    <property type="match status" value="1"/>
</dbReference>
<dbReference type="InterPro" id="IPR051125">
    <property type="entry name" value="ABC-4/HrtB_transporter"/>
</dbReference>
<evidence type="ECO:0000256" key="5">
    <source>
        <dbReference type="ARBA" id="ARBA00023136"/>
    </source>
</evidence>
<evidence type="ECO:0000259" key="7">
    <source>
        <dbReference type="Pfam" id="PF02687"/>
    </source>
</evidence>
<feature type="domain" description="MacB-like periplasmic core" evidence="8">
    <location>
        <begin position="78"/>
        <end position="202"/>
    </location>
</feature>
<keyword evidence="10" id="KW-1185">Reference proteome</keyword>
<sequence length="417" mass="44602">MGPTLPWLAWRHLWSRPQYAGMSLLLLSLALTAAGLLMQLSQRIPQRLERELQGMELLVGPKGDPWRQTLSAIQLLSEPGGTLPYEAVPLLRGLPQVKQAVPVLLGGRHRGFAVIGTEAPFLALRQARLAKGRGFEHVMEVVLGADAAEGLGLAVGAEFSGLELPDLKPAGALPRAFVVVGILGRQGSALDGLILTDLSSLWALRQPAATRAPALSAGLTGLEGQPGADTGEESLGDISHVLVSPASPEALGVLLPWLNAQAHLQAAVPRDEIDRMAAALGWLPALLKTLLVLLLLCAWLAAFALMLQAQEQRRQDLVLLRVLGAPASRVALLPLLEWLWLAVLALVLAWGLSELAWMSLRHLAAPEQLHWLGTQGHALQHGLLLVLLAALLALAGAAWPAWCAWHLQVSRMLQPGE</sequence>